<feature type="domain" description="VWFA" evidence="15">
    <location>
        <begin position="637"/>
        <end position="817"/>
    </location>
</feature>
<feature type="signal peptide" evidence="14">
    <location>
        <begin position="1"/>
        <end position="22"/>
    </location>
</feature>
<keyword evidence="6" id="KW-0130">Cell adhesion</keyword>
<evidence type="ECO:0000256" key="5">
    <source>
        <dbReference type="ARBA" id="ARBA00022737"/>
    </source>
</evidence>
<dbReference type="FunFam" id="4.10.410.10:FF:000020">
    <property type="entry name" value="Collagen, type VI, alpha 3"/>
    <property type="match status" value="2"/>
</dbReference>
<feature type="domain" description="VWFA" evidence="15">
    <location>
        <begin position="2375"/>
        <end position="2573"/>
    </location>
</feature>
<feature type="domain" description="BPTI/Kunitz inhibitor" evidence="16">
    <location>
        <begin position="2660"/>
        <end position="2711"/>
    </location>
</feature>
<dbReference type="PANTHER" id="PTHR24020:SF86">
    <property type="entry name" value="COLLAGEN, TYPE VI, ALPHA 4"/>
    <property type="match status" value="1"/>
</dbReference>
<dbReference type="GO" id="GO:0007155">
    <property type="term" value="P:cell adhesion"/>
    <property type="evidence" value="ECO:0007669"/>
    <property type="project" value="UniProtKB-KW"/>
</dbReference>
<evidence type="ECO:0000256" key="6">
    <source>
        <dbReference type="ARBA" id="ARBA00022889"/>
    </source>
</evidence>
<dbReference type="CDD" id="cd22630">
    <property type="entry name" value="Kunitz_collagen_alpha6_VI"/>
    <property type="match status" value="1"/>
</dbReference>
<evidence type="ECO:0000256" key="7">
    <source>
        <dbReference type="ARBA" id="ARBA00023119"/>
    </source>
</evidence>
<accession>A0A3B4CZP4</accession>
<keyword evidence="18" id="KW-1185">Reference proteome</keyword>
<reference evidence="17" key="3">
    <citation type="submission" date="2025-09" db="UniProtKB">
        <authorList>
            <consortium name="Ensembl"/>
        </authorList>
    </citation>
    <scope>IDENTIFICATION</scope>
</reference>
<feature type="domain" description="VWFA" evidence="15">
    <location>
        <begin position="1213"/>
        <end position="1386"/>
    </location>
</feature>
<feature type="chain" id="PRO_5043355006" description="Collagen type VI alpha 6 chain" evidence="14">
    <location>
        <begin position="23"/>
        <end position="2773"/>
    </location>
</feature>
<evidence type="ECO:0000313" key="17">
    <source>
        <dbReference type="Ensembl" id="ENSPNAP00000016825.2"/>
    </source>
</evidence>
<dbReference type="PROSITE" id="PS00280">
    <property type="entry name" value="BPTI_KUNITZ_1"/>
    <property type="match status" value="2"/>
</dbReference>
<feature type="compositionally biased region" description="Low complexity" evidence="13">
    <location>
        <begin position="1811"/>
        <end position="1826"/>
    </location>
</feature>
<feature type="compositionally biased region" description="Gly residues" evidence="13">
    <location>
        <begin position="1827"/>
        <end position="1836"/>
    </location>
</feature>
<dbReference type="InterPro" id="IPR036465">
    <property type="entry name" value="vWFA_dom_sf"/>
</dbReference>
<dbReference type="InterPro" id="IPR008160">
    <property type="entry name" value="Collagen"/>
</dbReference>
<name>A0A3B4CZP4_PYGNA</name>
<evidence type="ECO:0000256" key="2">
    <source>
        <dbReference type="ARBA" id="ARBA00022525"/>
    </source>
</evidence>
<dbReference type="GeneID" id="108437335"/>
<feature type="domain" description="VWFA" evidence="15">
    <location>
        <begin position="841"/>
        <end position="1010"/>
    </location>
</feature>
<dbReference type="PROSITE" id="PS51257">
    <property type="entry name" value="PROKAR_LIPOPROTEIN"/>
    <property type="match status" value="1"/>
</dbReference>
<feature type="compositionally biased region" description="Gly residues" evidence="13">
    <location>
        <begin position="2017"/>
        <end position="2026"/>
    </location>
</feature>
<reference evidence="17" key="2">
    <citation type="submission" date="2025-08" db="UniProtKB">
        <authorList>
            <consortium name="Ensembl"/>
        </authorList>
    </citation>
    <scope>IDENTIFICATION</scope>
</reference>
<evidence type="ECO:0000256" key="14">
    <source>
        <dbReference type="SAM" id="SignalP"/>
    </source>
</evidence>
<dbReference type="CTD" id="564005"/>
<dbReference type="OrthoDB" id="6132182at2759"/>
<keyword evidence="7" id="KW-0176">Collagen</keyword>
<dbReference type="Proteomes" id="UP001501920">
    <property type="component" value="Chromosome 3"/>
</dbReference>
<keyword evidence="5" id="KW-0677">Repeat</keyword>
<dbReference type="GeneTree" id="ENSGT00940000155619"/>
<dbReference type="CDD" id="cd01472">
    <property type="entry name" value="vWA_collagen"/>
    <property type="match status" value="3"/>
</dbReference>
<dbReference type="CDD" id="cd01450">
    <property type="entry name" value="vWFA_subfamily_ECM"/>
    <property type="match status" value="2"/>
</dbReference>
<dbReference type="FunFam" id="3.40.50.410:FF:000003">
    <property type="entry name" value="Collagen type VI alpha 3 chain"/>
    <property type="match status" value="1"/>
</dbReference>
<evidence type="ECO:0000259" key="15">
    <source>
        <dbReference type="PROSITE" id="PS50234"/>
    </source>
</evidence>
<feature type="compositionally biased region" description="Low complexity" evidence="13">
    <location>
        <begin position="1968"/>
        <end position="1986"/>
    </location>
</feature>
<organism evidence="17 18">
    <name type="scientific">Pygocentrus nattereri</name>
    <name type="common">Red-bellied piranha</name>
    <dbReference type="NCBI Taxonomy" id="42514"/>
    <lineage>
        <taxon>Eukaryota</taxon>
        <taxon>Metazoa</taxon>
        <taxon>Chordata</taxon>
        <taxon>Craniata</taxon>
        <taxon>Vertebrata</taxon>
        <taxon>Euteleostomi</taxon>
        <taxon>Actinopterygii</taxon>
        <taxon>Neopterygii</taxon>
        <taxon>Teleostei</taxon>
        <taxon>Ostariophysi</taxon>
        <taxon>Characiformes</taxon>
        <taxon>Characoidei</taxon>
        <taxon>Pygocentrus</taxon>
    </lineage>
</organism>
<dbReference type="GO" id="GO:0004867">
    <property type="term" value="F:serine-type endopeptidase inhibitor activity"/>
    <property type="evidence" value="ECO:0007669"/>
    <property type="project" value="InterPro"/>
</dbReference>
<comment type="subcellular location">
    <subcellularLocation>
        <location evidence="1">Secreted</location>
        <location evidence="1">Extracellular space</location>
        <location evidence="1">Extracellular matrix</location>
    </subcellularLocation>
</comment>
<dbReference type="CDD" id="cd22635">
    <property type="entry name" value="Kunitz_papilin"/>
    <property type="match status" value="1"/>
</dbReference>
<keyword evidence="9" id="KW-0325">Glycoprotein</keyword>
<dbReference type="Pfam" id="PF00014">
    <property type="entry name" value="Kunitz_BPTI"/>
    <property type="match status" value="2"/>
</dbReference>
<reference evidence="17 18" key="1">
    <citation type="submission" date="2020-10" db="EMBL/GenBank/DDBJ databases">
        <title>Pygocentrus nattereri (red-bellied piranha) genome, fPygNat1, primary haplotype.</title>
        <authorList>
            <person name="Myers G."/>
            <person name="Meyer A."/>
            <person name="Karagic N."/>
            <person name="Pippel M."/>
            <person name="Winkler S."/>
            <person name="Tracey A."/>
            <person name="Wood J."/>
            <person name="Formenti G."/>
            <person name="Howe K."/>
            <person name="Fedrigo O."/>
            <person name="Jarvis E.D."/>
        </authorList>
    </citation>
    <scope>NUCLEOTIDE SEQUENCE [LARGE SCALE GENOMIC DNA]</scope>
</reference>
<dbReference type="SMART" id="SM00327">
    <property type="entry name" value="VWA"/>
    <property type="match status" value="11"/>
</dbReference>
<dbReference type="FunFam" id="3.40.50.410:FF:000021">
    <property type="entry name" value="Collagen, type VI, alpha 3"/>
    <property type="match status" value="1"/>
</dbReference>
<feature type="domain" description="VWFA" evidence="15">
    <location>
        <begin position="236"/>
        <end position="414"/>
    </location>
</feature>
<comment type="similarity">
    <text evidence="12">Belongs to the type VI collagen family.</text>
</comment>
<dbReference type="PROSITE" id="PS50234">
    <property type="entry name" value="VWFA"/>
    <property type="match status" value="10"/>
</dbReference>
<dbReference type="FunFam" id="3.40.50.410:FF:000004">
    <property type="entry name" value="collagen alpha-6(VI) chain"/>
    <property type="match status" value="5"/>
</dbReference>
<keyword evidence="4 14" id="KW-0732">Signal</keyword>
<dbReference type="PROSITE" id="PS50279">
    <property type="entry name" value="BPTI_KUNITZ_2"/>
    <property type="match status" value="2"/>
</dbReference>
<dbReference type="PANTHER" id="PTHR24020">
    <property type="entry name" value="COLLAGEN ALPHA"/>
    <property type="match status" value="1"/>
</dbReference>
<dbReference type="InterPro" id="IPR020901">
    <property type="entry name" value="Prtase_inh_Kunz-CS"/>
</dbReference>
<dbReference type="InterPro" id="IPR036880">
    <property type="entry name" value="Kunitz_BPTI_sf"/>
</dbReference>
<evidence type="ECO:0000256" key="9">
    <source>
        <dbReference type="ARBA" id="ARBA00023180"/>
    </source>
</evidence>
<dbReference type="Gene3D" id="1.20.5.320">
    <property type="entry name" value="6-Phosphogluconate Dehydrogenase, domain 3"/>
    <property type="match status" value="1"/>
</dbReference>
<dbReference type="Ensembl" id="ENSPNAT00000025393.2">
    <property type="protein sequence ID" value="ENSPNAP00000016825.2"/>
    <property type="gene ID" value="ENSPNAG00000022984.2"/>
</dbReference>
<dbReference type="FunFam" id="3.40.50.410:FF:000001">
    <property type="entry name" value="Collagen, type XII, alpha 1"/>
    <property type="match status" value="1"/>
</dbReference>
<keyword evidence="2" id="KW-0964">Secreted</keyword>
<proteinExistence type="inferred from homology"/>
<dbReference type="RefSeq" id="XP_017569855.2">
    <property type="nucleotide sequence ID" value="XM_017714366.2"/>
</dbReference>
<dbReference type="GO" id="GO:0005589">
    <property type="term" value="C:collagen type VI trimer"/>
    <property type="evidence" value="ECO:0007669"/>
    <property type="project" value="UniProtKB-ARBA"/>
</dbReference>
<dbReference type="FunFam" id="3.40.50.410:FF:000016">
    <property type="entry name" value="Collagen type VI alpha 3 chain"/>
    <property type="match status" value="1"/>
</dbReference>
<dbReference type="Gene3D" id="3.40.50.410">
    <property type="entry name" value="von Willebrand factor, type A domain"/>
    <property type="match status" value="10"/>
</dbReference>
<feature type="region of interest" description="Disordered" evidence="13">
    <location>
        <begin position="1800"/>
        <end position="2136"/>
    </location>
</feature>
<feature type="compositionally biased region" description="Gly residues" evidence="13">
    <location>
        <begin position="2085"/>
        <end position="2094"/>
    </location>
</feature>
<evidence type="ECO:0000256" key="1">
    <source>
        <dbReference type="ARBA" id="ARBA00004498"/>
    </source>
</evidence>
<dbReference type="PRINTS" id="PR00759">
    <property type="entry name" value="BASICPTASE"/>
</dbReference>
<dbReference type="InterPro" id="IPR002035">
    <property type="entry name" value="VWF_A"/>
</dbReference>
<dbReference type="InterPro" id="IPR050525">
    <property type="entry name" value="ECM_Assembly_Org"/>
</dbReference>
<dbReference type="SMART" id="SM00131">
    <property type="entry name" value="KU"/>
    <property type="match status" value="2"/>
</dbReference>
<dbReference type="Pfam" id="PF00092">
    <property type="entry name" value="VWA"/>
    <property type="match status" value="10"/>
</dbReference>
<dbReference type="SUPFAM" id="SSF57362">
    <property type="entry name" value="BPTI-like"/>
    <property type="match status" value="2"/>
</dbReference>
<evidence type="ECO:0000256" key="10">
    <source>
        <dbReference type="ARBA" id="ARBA00023278"/>
    </source>
</evidence>
<feature type="compositionally biased region" description="Low complexity" evidence="13">
    <location>
        <begin position="1894"/>
        <end position="1912"/>
    </location>
</feature>
<dbReference type="SUPFAM" id="SSF53300">
    <property type="entry name" value="vWA-like"/>
    <property type="match status" value="11"/>
</dbReference>
<dbReference type="PRINTS" id="PR00453">
    <property type="entry name" value="VWFADOMAIN"/>
</dbReference>
<keyword evidence="10" id="KW-0379">Hydroxylation</keyword>
<feature type="domain" description="VWFA" evidence="15">
    <location>
        <begin position="2165"/>
        <end position="2316"/>
    </location>
</feature>
<dbReference type="InterPro" id="IPR002223">
    <property type="entry name" value="Kunitz_BPTI"/>
</dbReference>
<dbReference type="Gene3D" id="4.10.410.10">
    <property type="entry name" value="Pancreatic trypsin inhibitor Kunitz domain"/>
    <property type="match status" value="2"/>
</dbReference>
<feature type="domain" description="VWFA" evidence="15">
    <location>
        <begin position="431"/>
        <end position="624"/>
    </location>
</feature>
<evidence type="ECO:0000313" key="18">
    <source>
        <dbReference type="Proteomes" id="UP001501920"/>
    </source>
</evidence>
<dbReference type="Pfam" id="PF01391">
    <property type="entry name" value="Collagen"/>
    <property type="match status" value="1"/>
</dbReference>
<evidence type="ECO:0000256" key="3">
    <source>
        <dbReference type="ARBA" id="ARBA00022530"/>
    </source>
</evidence>
<keyword evidence="8" id="KW-1015">Disulfide bond</keyword>
<keyword evidence="3" id="KW-0272">Extracellular matrix</keyword>
<evidence type="ECO:0000256" key="13">
    <source>
        <dbReference type="SAM" id="MobiDB-lite"/>
    </source>
</evidence>
<comment type="function">
    <text evidence="11">Collagen VI acts as a cell-binding protein.</text>
</comment>
<feature type="domain" description="VWFA" evidence="15">
    <location>
        <begin position="1404"/>
        <end position="1577"/>
    </location>
</feature>
<evidence type="ECO:0000256" key="11">
    <source>
        <dbReference type="ARBA" id="ARBA00043858"/>
    </source>
</evidence>
<evidence type="ECO:0000256" key="12">
    <source>
        <dbReference type="ARBA" id="ARBA00044000"/>
    </source>
</evidence>
<evidence type="ECO:0000256" key="8">
    <source>
        <dbReference type="ARBA" id="ARBA00023157"/>
    </source>
</evidence>
<sequence>MGFIKGLLSVFILASCFLSSGAQKTVCTEEALADIVFLVDGSWSIGTENFQRIREFLFTLVDSFDVGPDKVRIGLVQYSNSPRTEFSLNSYESKQEIHDYIANLPYMGGGTKTGLGLNFLLKDHFREEAGSRAKMGVTQIAVVITDGQSQDNVEVHAQELKRQGIILYAIGIKDADMDQLKEIATKPHDKHIYSVSDFTALQGISEGFIHVLCTTVEEAKRQVSHVPQGCKANLADIVFLVDGSSSIGDEDFLKVKQFIHTFIEGLDVRSDKIRVGLVQFSNDPHQEILLGKYTDKNELLEKVNELIYRKGGTETGKALSFLQNHYFTQAGGSRIGQNVPQIAVVITDGDSSDDMKKPATELRNKGVLIFTIGVGEVNITELQSIANKPHWRFLINFSNYQELVKATASTMDRVCVSVEDKQEAAVPKFADVFVLVDSSIQQTDELRKFLMVLINQLNVSTKSNRMALAQFSEDVSVEFLFNAYKNKNEVVALIRKLKLQTTGQRNLGKAMDFVRTRLLNADSGSRIGQGFKQYLLVVSKGQSDDTQSDVIRAARDMKSEGVTIVNIDLSKKGELVFALAPGPASRGDGGLPPVKKTMIASPRKTFFTAEKNVTQITQDIKSVIATSEGCESAQLADIVFIVDVSNAVQNFKLVRNFLYQMINGLEISADSVRVGMVLYSDTPRAEFHLNEFDNKHEILDYINILRYSGGRTNTGMALKLSREEVFSEDFGSRRAQGVPQIAVVITEGKSHDDVTIEASELKRSGVSVYALGRENYNIDQLKEIASYPSWQFVFSVKNFDKLYTEETPLRKTLCNRVAFSTFDSTNYYNLKQGCRQIEEADIYFLIDDSGSITHSNFDDMRKFIREFLQLFKIGPKQVRIGLAKYADSPTLEFDLTTYNNRESIVRAVNEILHKGGGTNTGAALKYMERPFEEARKTRKNVPQILIVITDGKSSDEVKVRATDLRKQGVSIYAIGVKDANEKELLEIADDEKKVFFVTNYDALSPLKKDILTYMCSNEACKNMFADIIFLVDGSLSIGNDEFSKMTEFVGTLVSKLKIGKDSAQVGLVQFSTVSKAEVALNQYYDMSEMTEAINGIQKMNENTLIGNALDYVSVYFDPPEGGRPTAPKFLIVITDGESQDEVSAPAKALRDKGVTIYSIGVREANLLQLRNISGSPSNVFMQRDFDALKFLEKDLLLKICSSADECQKSQVADVVFLVDGSSSIAEKDFESMKDFMNLVVNSTQVGQDNVRFCSIVYSDAPESKFPLNLYSSKREVNEAIGGIKAPGGNTYTARALQYSLAYFDQTNGGRAKRGIPQMMFVITDGEATDKGELPKRAEELQNHGISVYGIGVAEAKISELKVITKDEKKVFHVNDYDALKALHHKISAVLCNDSKPECKKEAADLVILIDGSESIDKAEWTTMMNFMLRLVDNLRIREDLIRVGVAQFSTGYQKEFYLNEKMNAKDVKDAIRGIEQLSEGTRIGNALSNVHEFFAPSKGSRIKSGISQNLLLITDGKSKDTVKEPAKRLRDRNIEMFVIGIGHISLPQLNDIAGSSKRLFIVDNFDTLKLNRTTQEVIDILCTKEEQEESPDCTVDIGIGFDVSRVGTSSQSLFSGQSKLQTYLRQIAKQISVLNNLCCLKQPTVDTKTAFRLVARNGNLLYDTGFGEYSDDVINKIMAQQITQPLAFNSRLLQSFQDMLKASNAGVKVVIIFTDGLDDSVEVLMRSSEELRKSGVHALLLVALEGVRSTTDLQKLEFGRGFDYKEPLTIGMPNVASTIHKQIDTVALRECCNVTCKCTGHDGVQGPRGPPGYKGLPGLKGHPGYPGEEGGMGDRGTPGLNGTQGHQGCPGRRGQKGNRGYRGDMGEAGEDGVDGINGEQGVAGSAGPKGEPGDLGSPGQSGSPGEPGVPGEKGLRGDPGEPGFDNNIRGPKGDVGNPGLPGEIGQDGNPGILGESGKPGQKGRRGDAGLLGLRGPAGTPGLQGLPGPTGPQGPIGPNGVPGQKGTFGLPGPQGRPGNPGGKGSKGNIGSRGQKGQLGNPGDEGSDGPLGPRGLPGSDGQDGYGVRGPKGHKGDMGFPGYPGLQGEAGDGGTPGANGRKGNRGRGGNSGRAGTPGDPGSEGPPGHRGTKGPPGSSAMSPCSLITFVRDNCDCCKANATCPAYPTELVIGLDMSNGVTEEVFRRMRNAVLSLLHDINFAESNCPTGARVAVVSYSSNTKYLIRFSDYQRKKDLMEAVNNIALERTTNQRNIGAAMLFVGRNVFKRVRQGVLMRKVAIFLTAGPSQDQSPIVTAVLEYKALDINLGVIAFRSAANVRRAFEADETGSFILALVERPRDQSAAIERIQNCVVCFDPCRPSPICPDSSAALVPKEVDMDLALLVDGSRLIKEDEYKEVKQVLATVLDQLAVSRQPRSKDNQARVALYQQSSTYSEAQAPVKQIFNFQQYRDRKLMKQSIFQDLQKTGGSSQLGHALDFVITKGLLTVSQPRKYKMLLVVVGEETDYYDQDMLDIMSRAAKCEGIVSLIFTVGNRFNSTQVEELASIPVAQHIVHLSQVKQQEQEYAQRFLRTFLQTLIKSINVYQTQLLRGVCDALQSGVGKGQGKADVYETVESPTIDWYPLPTTAYAEEGEEEVVEQEEDTSYIRETGTHLTPSRGDLDAQCLLDKDTGIVCRDYVQRWYYDSALDACSIFWYGGCGGNNNRFRTEIECMETCSTNNVCLLKNDPGPCRAYILKWFYNTELNRCTQFWYGGCEGNSNRFDTVEKCEARCITLDTV</sequence>
<feature type="domain" description="BPTI/Kunitz inhibitor" evidence="16">
    <location>
        <begin position="2717"/>
        <end position="2767"/>
    </location>
</feature>
<feature type="domain" description="VWFA" evidence="15">
    <location>
        <begin position="34"/>
        <end position="212"/>
    </location>
</feature>
<evidence type="ECO:0000256" key="4">
    <source>
        <dbReference type="ARBA" id="ARBA00022729"/>
    </source>
</evidence>
<evidence type="ECO:0000259" key="16">
    <source>
        <dbReference type="PROSITE" id="PS50279"/>
    </source>
</evidence>
<protein>
    <recommendedName>
        <fullName evidence="19">Collagen type VI alpha 6 chain</fullName>
    </recommendedName>
</protein>
<evidence type="ECO:0008006" key="19">
    <source>
        <dbReference type="Google" id="ProtNLM"/>
    </source>
</evidence>
<feature type="domain" description="VWFA" evidence="15">
    <location>
        <begin position="1026"/>
        <end position="1199"/>
    </location>
</feature>
<dbReference type="STRING" id="42514.ENSPNAP00000016825"/>